<evidence type="ECO:0000313" key="2">
    <source>
        <dbReference type="Proteomes" id="UP000231259"/>
    </source>
</evidence>
<comment type="caution">
    <text evidence="1">The sequence shown here is derived from an EMBL/GenBank/DDBJ whole genome shotgun (WGS) entry which is preliminary data.</text>
</comment>
<dbReference type="Proteomes" id="UP000231259">
    <property type="component" value="Unassembled WGS sequence"/>
</dbReference>
<reference evidence="1 2" key="1">
    <citation type="submission" date="2013-09" db="EMBL/GenBank/DDBJ databases">
        <title>Genome sequencing of Phaeobacter antarcticus sp. nov. SM1211.</title>
        <authorList>
            <person name="Zhang X.-Y."/>
            <person name="Liu C."/>
            <person name="Chen X.-L."/>
            <person name="Xie B.-B."/>
            <person name="Qin Q.-L."/>
            <person name="Rong J.-C."/>
            <person name="Zhang Y.-Z."/>
        </authorList>
    </citation>
    <scope>NUCLEOTIDE SEQUENCE [LARGE SCALE GENOMIC DNA]</scope>
    <source>
        <strain evidence="1 2">SM1211</strain>
    </source>
</reference>
<proteinExistence type="predicted"/>
<evidence type="ECO:0000313" key="1">
    <source>
        <dbReference type="EMBL" id="PIL19859.1"/>
    </source>
</evidence>
<dbReference type="AlphaFoldDB" id="A0A2G8RE70"/>
<organism evidence="1 2">
    <name type="scientific">Puniceibacterium antarcticum</name>
    <dbReference type="NCBI Taxonomy" id="1206336"/>
    <lineage>
        <taxon>Bacteria</taxon>
        <taxon>Pseudomonadati</taxon>
        <taxon>Pseudomonadota</taxon>
        <taxon>Alphaproteobacteria</taxon>
        <taxon>Rhodobacterales</taxon>
        <taxon>Paracoccaceae</taxon>
        <taxon>Puniceibacterium</taxon>
    </lineage>
</organism>
<name>A0A2G8RE70_9RHOB</name>
<keyword evidence="2" id="KW-1185">Reference proteome</keyword>
<dbReference type="EMBL" id="AWWI01000079">
    <property type="protein sequence ID" value="PIL19859.1"/>
    <property type="molecule type" value="Genomic_DNA"/>
</dbReference>
<protein>
    <submittedName>
        <fullName evidence="1">Uncharacterized protein</fullName>
    </submittedName>
</protein>
<sequence length="49" mass="5338">MSGSALSVLRRIRDGQQRPFHATGAQGVSLQTRIGVPMVKELCLDAETR</sequence>
<gene>
    <name evidence="1" type="ORF">P775_12335</name>
</gene>
<accession>A0A2G8RE70</accession>